<dbReference type="SUPFAM" id="SSF52833">
    <property type="entry name" value="Thioredoxin-like"/>
    <property type="match status" value="1"/>
</dbReference>
<dbReference type="Pfam" id="PF13848">
    <property type="entry name" value="Thioredoxin_6"/>
    <property type="match status" value="1"/>
</dbReference>
<dbReference type="PANTHER" id="PTHR46295:SF1">
    <property type="entry name" value="ENDOPLASMIC RETICULUM RESIDENT PROTEIN 44"/>
    <property type="match status" value="1"/>
</dbReference>
<dbReference type="EMBL" id="CASHTH010002830">
    <property type="protein sequence ID" value="CAI8035898.1"/>
    <property type="molecule type" value="Genomic_DNA"/>
</dbReference>
<protein>
    <submittedName>
        <fullName evidence="1">Endoplasmic reticulum resident protein 44</fullName>
    </submittedName>
</protein>
<proteinExistence type="predicted"/>
<dbReference type="PANTHER" id="PTHR46295">
    <property type="entry name" value="ENDOPLASMIC RETICULUM RESIDENT PROTEIN 44"/>
    <property type="match status" value="1"/>
</dbReference>
<gene>
    <name evidence="1" type="ORF">GBAR_LOCUS20142</name>
</gene>
<dbReference type="AlphaFoldDB" id="A0AA35SV55"/>
<sequence length="190" mass="21614">MTNLYSTFSWITNKCIPLVREITFQNGEEMTEVGIPLLILFYHPDHPEVKELFKGRVTDELRDHRGSITAVTADGILFAHPLHHLGKSKNDLPLVAIDSFRHMYVFPNFEDIKVPGKMKTFVDDLHSGKLHREFHHGPDEPLNSNNSRETLDQLMMAVHQRAPSENSDLTARDTPSCETNSDLSAFSFLS</sequence>
<name>A0AA35SV55_GEOBA</name>
<evidence type="ECO:0000313" key="2">
    <source>
        <dbReference type="Proteomes" id="UP001174909"/>
    </source>
</evidence>
<organism evidence="1 2">
    <name type="scientific">Geodia barretti</name>
    <name type="common">Barrett's horny sponge</name>
    <dbReference type="NCBI Taxonomy" id="519541"/>
    <lineage>
        <taxon>Eukaryota</taxon>
        <taxon>Metazoa</taxon>
        <taxon>Porifera</taxon>
        <taxon>Demospongiae</taxon>
        <taxon>Heteroscleromorpha</taxon>
        <taxon>Tetractinellida</taxon>
        <taxon>Astrophorina</taxon>
        <taxon>Geodiidae</taxon>
        <taxon>Geodia</taxon>
    </lineage>
</organism>
<evidence type="ECO:0000313" key="1">
    <source>
        <dbReference type="EMBL" id="CAI8035898.1"/>
    </source>
</evidence>
<dbReference type="GO" id="GO:0005789">
    <property type="term" value="C:endoplasmic reticulum membrane"/>
    <property type="evidence" value="ECO:0007669"/>
    <property type="project" value="TreeGrafter"/>
</dbReference>
<dbReference type="Gene3D" id="3.40.30.10">
    <property type="entry name" value="Glutaredoxin"/>
    <property type="match status" value="1"/>
</dbReference>
<dbReference type="GO" id="GO:0003756">
    <property type="term" value="F:protein disulfide isomerase activity"/>
    <property type="evidence" value="ECO:0007669"/>
    <property type="project" value="TreeGrafter"/>
</dbReference>
<dbReference type="GO" id="GO:0006457">
    <property type="term" value="P:protein folding"/>
    <property type="evidence" value="ECO:0007669"/>
    <property type="project" value="TreeGrafter"/>
</dbReference>
<dbReference type="InterPro" id="IPR036249">
    <property type="entry name" value="Thioredoxin-like_sf"/>
</dbReference>
<reference evidence="1" key="1">
    <citation type="submission" date="2023-03" db="EMBL/GenBank/DDBJ databases">
        <authorList>
            <person name="Steffen K."/>
            <person name="Cardenas P."/>
        </authorList>
    </citation>
    <scope>NUCLEOTIDE SEQUENCE</scope>
</reference>
<dbReference type="Proteomes" id="UP001174909">
    <property type="component" value="Unassembled WGS sequence"/>
</dbReference>
<comment type="caution">
    <text evidence="1">The sequence shown here is derived from an EMBL/GenBank/DDBJ whole genome shotgun (WGS) entry which is preliminary data.</text>
</comment>
<dbReference type="InterPro" id="IPR052643">
    <property type="entry name" value="ERP44"/>
</dbReference>
<dbReference type="GO" id="GO:0005793">
    <property type="term" value="C:endoplasmic reticulum-Golgi intermediate compartment"/>
    <property type="evidence" value="ECO:0007669"/>
    <property type="project" value="TreeGrafter"/>
</dbReference>
<keyword evidence="2" id="KW-1185">Reference proteome</keyword>
<accession>A0AA35SV55</accession>